<evidence type="ECO:0000256" key="1">
    <source>
        <dbReference type="SAM" id="MobiDB-lite"/>
    </source>
</evidence>
<protein>
    <submittedName>
        <fullName evidence="2">Uncharacterized protein</fullName>
    </submittedName>
</protein>
<proteinExistence type="predicted"/>
<organism evidence="2 3">
    <name type="scientific">Chryseobacterium shandongense</name>
    <dbReference type="NCBI Taxonomy" id="1493872"/>
    <lineage>
        <taxon>Bacteria</taxon>
        <taxon>Pseudomonadati</taxon>
        <taxon>Bacteroidota</taxon>
        <taxon>Flavobacteriia</taxon>
        <taxon>Flavobacteriales</taxon>
        <taxon>Weeksellaceae</taxon>
        <taxon>Chryseobacterium group</taxon>
        <taxon>Chryseobacterium</taxon>
    </lineage>
</organism>
<feature type="region of interest" description="Disordered" evidence="1">
    <location>
        <begin position="1"/>
        <end position="36"/>
    </location>
</feature>
<evidence type="ECO:0000313" key="3">
    <source>
        <dbReference type="Proteomes" id="UP000281741"/>
    </source>
</evidence>
<name>A0ABM7BBR5_9FLAO</name>
<keyword evidence="3" id="KW-1185">Reference proteome</keyword>
<reference evidence="2 3" key="1">
    <citation type="submission" date="2018-11" db="EMBL/GenBank/DDBJ databases">
        <title>Proposal to divide the Flavobacteriaceae and reorganize its genera based on Amino Acid Identity values calculated from whole genome sequences.</title>
        <authorList>
            <person name="Nicholson A.C."/>
            <person name="Gulvik C.A."/>
            <person name="Whitney A.M."/>
            <person name="Humrighouse B.W."/>
            <person name="Bell M."/>
            <person name="Holmes B."/>
            <person name="Steigerwalt A.G."/>
            <person name="Villarma A."/>
            <person name="Sheth M."/>
            <person name="Batra D."/>
            <person name="Pryor J."/>
            <person name="Bernardet J.-F."/>
            <person name="Hugo C."/>
            <person name="Kampfer P."/>
            <person name="Newman J."/>
            <person name="McQuiston J.R."/>
        </authorList>
    </citation>
    <scope>NUCLEOTIDE SEQUENCE [LARGE SCALE GENOMIC DNA]</scope>
    <source>
        <strain evidence="2 3">H5143</strain>
    </source>
</reference>
<dbReference type="EMBL" id="CP033912">
    <property type="protein sequence ID" value="AZA96283.1"/>
    <property type="molecule type" value="Genomic_DNA"/>
</dbReference>
<feature type="compositionally biased region" description="Basic residues" evidence="1">
    <location>
        <begin position="1"/>
        <end position="22"/>
    </location>
</feature>
<sequence>MRKRKNNHIGKPKHKRKKKRPPPQRQGGGKSSNNKWGYKMIKYGLIALVVLLFLSVLILLGVFPNINVGNNHRH</sequence>
<gene>
    <name evidence="2" type="ORF">EG353_12210</name>
</gene>
<accession>A0ABM7BBR5</accession>
<dbReference type="Proteomes" id="UP000281741">
    <property type="component" value="Chromosome"/>
</dbReference>
<evidence type="ECO:0000313" key="2">
    <source>
        <dbReference type="EMBL" id="AZA96283.1"/>
    </source>
</evidence>